<dbReference type="GO" id="GO:0007165">
    <property type="term" value="P:signal transduction"/>
    <property type="evidence" value="ECO:0007669"/>
    <property type="project" value="InterPro"/>
</dbReference>
<accession>A0A0F9RXF0</accession>
<dbReference type="Gene3D" id="3.80.10.10">
    <property type="entry name" value="Ribonuclease Inhibitor"/>
    <property type="match status" value="2"/>
</dbReference>
<dbReference type="InterPro" id="IPR032675">
    <property type="entry name" value="LRR_dom_sf"/>
</dbReference>
<evidence type="ECO:0000256" key="2">
    <source>
        <dbReference type="ARBA" id="ARBA00022737"/>
    </source>
</evidence>
<comment type="caution">
    <text evidence="4">The sequence shown here is derived from an EMBL/GenBank/DDBJ whole genome shotgun (WGS) entry which is preliminary data.</text>
</comment>
<keyword evidence="1" id="KW-0433">Leucine-rich repeat</keyword>
<proteinExistence type="predicted"/>
<evidence type="ECO:0000256" key="1">
    <source>
        <dbReference type="ARBA" id="ARBA00022614"/>
    </source>
</evidence>
<dbReference type="PANTHER" id="PTHR46652:SF3">
    <property type="entry name" value="LEUCINE-RICH REPEAT-CONTAINING PROTEIN 9"/>
    <property type="match status" value="1"/>
</dbReference>
<dbReference type="SUPFAM" id="SSF52058">
    <property type="entry name" value="L domain-like"/>
    <property type="match status" value="2"/>
</dbReference>
<evidence type="ECO:0000259" key="3">
    <source>
        <dbReference type="Pfam" id="PF13676"/>
    </source>
</evidence>
<dbReference type="InterPro" id="IPR000157">
    <property type="entry name" value="TIR_dom"/>
</dbReference>
<dbReference type="AlphaFoldDB" id="A0A0F9RXF0"/>
<feature type="domain" description="TIR" evidence="3">
    <location>
        <begin position="448"/>
        <end position="563"/>
    </location>
</feature>
<sequence>MNEAESTPDAVDIKAARAHETGAKTLFVSSRDWGNLTKFPVSLSKLESLEKLKISRATIEDLTLISGMKSLKELTLELCTLQDLSPIANLKNLKVLNLDYSKVANTSSLSELTQIMSLSWVEGNLENTDPLQHLTDLVQIDLKRSKVTNLNGLSALAKLENLNLSDTAVDELSPLMGSSELREIDLNHTSVSDLAPLAGHTKLEKLFFSGTGVKNLKPLAKLTSLIHLQLYGTQINDLSGIEGLHNLITLNLNYTEVESLSKLLALTKLRGLGLKGTKIGDLQGIEGANQLRKLHLSGSSVNDISAVKQLSSLDYIDLSNTQVVDITPLAELRWLEKINLSDSMVDDVEALSQLHMLRSLNLNNTPVLDLRPVTDLRRLRTFSKDGGLQFEGTLAAKTDPEIARISANPKQRARATALYSQLEDWDLPLDYESHSKDAPISITEGFAFLSYAHQDRKLVGNIHSFLADHSVPLWWDSNLGPGDRWRSEISRKLSAAKVVVTFWTKESVNSKSVVEEASNAQRLGKLIHVRLDASPLPYGFAETQYLDLQNWDGTPNHHQMRKLLQSIRDKIYPLSTEEISEKLLASSPIALVPEEGKLTPKDTPPNVRPEIEYAVDLEERLIGLRQTVEAAVLKSNDTASYQVPNDLRHSLSAIDNALNSGRISWYGVEDAKEALAECMQAHGAVEAWNSVLVADLKRILRRLEELRPLLQPKQIPFGMHGSKPPELDPVILEDQLPTVIEMAGNLQQTLLDGDGEAVLNDAAQDLVSREINALKSIGDEPNLDRKLSISRRSLRWLAYSVGGTIAALSTPIMVNLLTAPEAAATLIVRLKPIYEFLLKFFS</sequence>
<reference evidence="4" key="1">
    <citation type="journal article" date="2015" name="Nature">
        <title>Complex archaea that bridge the gap between prokaryotes and eukaryotes.</title>
        <authorList>
            <person name="Spang A."/>
            <person name="Saw J.H."/>
            <person name="Jorgensen S.L."/>
            <person name="Zaremba-Niedzwiedzka K."/>
            <person name="Martijn J."/>
            <person name="Lind A.E."/>
            <person name="van Eijk R."/>
            <person name="Schleper C."/>
            <person name="Guy L."/>
            <person name="Ettema T.J."/>
        </authorList>
    </citation>
    <scope>NUCLEOTIDE SEQUENCE</scope>
</reference>
<gene>
    <name evidence="4" type="ORF">LCGC14_0525030</name>
</gene>
<dbReference type="Pfam" id="PF13676">
    <property type="entry name" value="TIR_2"/>
    <property type="match status" value="1"/>
</dbReference>
<name>A0A0F9RXF0_9ZZZZ</name>
<dbReference type="InterPro" id="IPR050836">
    <property type="entry name" value="SDS22/Internalin_LRR"/>
</dbReference>
<protein>
    <recommendedName>
        <fullName evidence="3">TIR domain-containing protein</fullName>
    </recommendedName>
</protein>
<dbReference type="InterPro" id="IPR035897">
    <property type="entry name" value="Toll_tir_struct_dom_sf"/>
</dbReference>
<keyword evidence="2" id="KW-0677">Repeat</keyword>
<dbReference type="SUPFAM" id="SSF52200">
    <property type="entry name" value="Toll/Interleukin receptor TIR domain"/>
    <property type="match status" value="1"/>
</dbReference>
<organism evidence="4">
    <name type="scientific">marine sediment metagenome</name>
    <dbReference type="NCBI Taxonomy" id="412755"/>
    <lineage>
        <taxon>unclassified sequences</taxon>
        <taxon>metagenomes</taxon>
        <taxon>ecological metagenomes</taxon>
    </lineage>
</organism>
<dbReference type="PANTHER" id="PTHR46652">
    <property type="entry name" value="LEUCINE-RICH REPEAT AND IQ DOMAIN-CONTAINING PROTEIN 1-RELATED"/>
    <property type="match status" value="1"/>
</dbReference>
<dbReference type="EMBL" id="LAZR01000670">
    <property type="protein sequence ID" value="KKN61120.1"/>
    <property type="molecule type" value="Genomic_DNA"/>
</dbReference>
<evidence type="ECO:0000313" key="4">
    <source>
        <dbReference type="EMBL" id="KKN61120.1"/>
    </source>
</evidence>
<dbReference type="Gene3D" id="3.40.50.10140">
    <property type="entry name" value="Toll/interleukin-1 receptor homology (TIR) domain"/>
    <property type="match status" value="1"/>
</dbReference>